<dbReference type="InterPro" id="IPR051063">
    <property type="entry name" value="PDI"/>
</dbReference>
<keyword evidence="4" id="KW-0812">Transmembrane</keyword>
<feature type="compositionally biased region" description="Basic and acidic residues" evidence="3">
    <location>
        <begin position="149"/>
        <end position="159"/>
    </location>
</feature>
<evidence type="ECO:0000259" key="6">
    <source>
        <dbReference type="PROSITE" id="PS51352"/>
    </source>
</evidence>
<proteinExistence type="inferred from homology"/>
<dbReference type="Gene3D" id="3.40.30.10">
    <property type="entry name" value="Glutaredoxin"/>
    <property type="match status" value="2"/>
</dbReference>
<reference evidence="7 8" key="1">
    <citation type="submission" date="2014-04" db="EMBL/GenBank/DDBJ databases">
        <title>Evolutionary Origins and Diversification of the Mycorrhizal Mutualists.</title>
        <authorList>
            <consortium name="DOE Joint Genome Institute"/>
            <consortium name="Mycorrhizal Genomics Consortium"/>
            <person name="Kohler A."/>
            <person name="Kuo A."/>
            <person name="Nagy L.G."/>
            <person name="Floudas D."/>
            <person name="Copeland A."/>
            <person name="Barry K.W."/>
            <person name="Cichocki N."/>
            <person name="Veneault-Fourrey C."/>
            <person name="LaButti K."/>
            <person name="Lindquist E.A."/>
            <person name="Lipzen A."/>
            <person name="Lundell T."/>
            <person name="Morin E."/>
            <person name="Murat C."/>
            <person name="Riley R."/>
            <person name="Ohm R."/>
            <person name="Sun H."/>
            <person name="Tunlid A."/>
            <person name="Henrissat B."/>
            <person name="Grigoriev I.V."/>
            <person name="Hibbett D.S."/>
            <person name="Martin F."/>
        </authorList>
    </citation>
    <scope>NUCLEOTIDE SEQUENCE [LARGE SCALE GENOMIC DNA]</scope>
    <source>
        <strain evidence="7 8">Koide BX008</strain>
    </source>
</reference>
<dbReference type="PANTHER" id="PTHR45672:SF3">
    <property type="entry name" value="THIOREDOXIN DOMAIN-CONTAINING PROTEIN 5"/>
    <property type="match status" value="1"/>
</dbReference>
<comment type="similarity">
    <text evidence="1">Belongs to the protein disulfide isomerase family.</text>
</comment>
<dbReference type="CDD" id="cd02961">
    <property type="entry name" value="PDI_a_family"/>
    <property type="match status" value="1"/>
</dbReference>
<dbReference type="PROSITE" id="PS51352">
    <property type="entry name" value="THIOREDOXIN_2"/>
    <property type="match status" value="2"/>
</dbReference>
<dbReference type="FunCoup" id="A0A0C2WP05">
    <property type="interactions" value="292"/>
</dbReference>
<sequence>MRIPNLLISLISLSPILTRAVAAAVSDRSANELFQLTPDTFKSSIASGHWVIEHFSPSCPHCRQFAPTWEKLVGEAKTEFPDVRLAQVNCALYGDLCNENGVTGYPTITLYHSGHVVKEFDGNRELSNLKSFLHEHISPPSSSSPIEADLEHSEEKIDGAETESNFESPHSHPMAALNPHGKVLSLTSSTFQTTLSQGPMFIKFFAPWCGHCRRLAPTWSKLAKATQNGRVTIAEVNCEEERALCRQYKVDGYPTLMFLRKEGKDETKTDYKSGRKLEQLVSFVEKASAPPLQPLGSVDELSVKITENKVVYILLLRKRPSQALLDAFSESASSLLGQPSIFYSTSHSLFEEYAIPSASSWALVALKDHNIHSASSVFLSTTLKDDPSFKATLSSIRDPNSQVSVWLRTHRLPTTVELTQDSFQMVMNAPEEPLVVIAGVNGRLKARVEERMGDLAAKWRVRTGGSGRAKFSFGGRGIWGLRGDGERVKKEMDEREVVFTWMDAEKWKDWLSSMYGMKVVDEMLVDLDDVPVVIVDHKGLIYWDQDSQGERLRLSKSLFDVVQDVAEGKLAHKNSENMIERLARFLNGGLIFSTGFVAKHPIKFTFYIVLLLFVVIWLVQRYVGAVAQNEYRRVSQRLD</sequence>
<evidence type="ECO:0000256" key="3">
    <source>
        <dbReference type="SAM" id="MobiDB-lite"/>
    </source>
</evidence>
<dbReference type="InterPro" id="IPR013766">
    <property type="entry name" value="Thioredoxin_domain"/>
</dbReference>
<dbReference type="Pfam" id="PF00085">
    <property type="entry name" value="Thioredoxin"/>
    <property type="match status" value="2"/>
</dbReference>
<feature type="signal peptide" evidence="5">
    <location>
        <begin position="1"/>
        <end position="23"/>
    </location>
</feature>
<dbReference type="SUPFAM" id="SSF52833">
    <property type="entry name" value="Thioredoxin-like"/>
    <property type="match status" value="2"/>
</dbReference>
<feature type="transmembrane region" description="Helical" evidence="4">
    <location>
        <begin position="604"/>
        <end position="623"/>
    </location>
</feature>
<dbReference type="InParanoid" id="A0A0C2WP05"/>
<organism evidence="7 8">
    <name type="scientific">Amanita muscaria (strain Koide BX008)</name>
    <dbReference type="NCBI Taxonomy" id="946122"/>
    <lineage>
        <taxon>Eukaryota</taxon>
        <taxon>Fungi</taxon>
        <taxon>Dikarya</taxon>
        <taxon>Basidiomycota</taxon>
        <taxon>Agaricomycotina</taxon>
        <taxon>Agaricomycetes</taxon>
        <taxon>Agaricomycetidae</taxon>
        <taxon>Agaricales</taxon>
        <taxon>Pluteineae</taxon>
        <taxon>Amanitaceae</taxon>
        <taxon>Amanita</taxon>
    </lineage>
</organism>
<evidence type="ECO:0000256" key="1">
    <source>
        <dbReference type="ARBA" id="ARBA00006347"/>
    </source>
</evidence>
<evidence type="ECO:0000313" key="7">
    <source>
        <dbReference type="EMBL" id="KIL63362.1"/>
    </source>
</evidence>
<evidence type="ECO:0000313" key="8">
    <source>
        <dbReference type="Proteomes" id="UP000054549"/>
    </source>
</evidence>
<dbReference type="PROSITE" id="PS00194">
    <property type="entry name" value="THIOREDOXIN_1"/>
    <property type="match status" value="1"/>
</dbReference>
<dbReference type="AlphaFoldDB" id="A0A0C2WP05"/>
<dbReference type="InterPro" id="IPR017937">
    <property type="entry name" value="Thioredoxin_CS"/>
</dbReference>
<dbReference type="InterPro" id="IPR036249">
    <property type="entry name" value="Thioredoxin-like_sf"/>
</dbReference>
<dbReference type="STRING" id="946122.A0A0C2WP05"/>
<dbReference type="PANTHER" id="PTHR45672">
    <property type="entry name" value="PROTEIN DISULFIDE-ISOMERASE C17H9.14C-RELATED"/>
    <property type="match status" value="1"/>
</dbReference>
<evidence type="ECO:0000256" key="2">
    <source>
        <dbReference type="ARBA" id="ARBA00022729"/>
    </source>
</evidence>
<gene>
    <name evidence="7" type="ORF">M378DRAFT_164675</name>
</gene>
<accession>A0A0C2WP05</accession>
<evidence type="ECO:0000256" key="5">
    <source>
        <dbReference type="SAM" id="SignalP"/>
    </source>
</evidence>
<dbReference type="HOGENOM" id="CLU_021868_1_1_1"/>
<keyword evidence="4" id="KW-1133">Transmembrane helix</keyword>
<name>A0A0C2WP05_AMAMK</name>
<dbReference type="PRINTS" id="PR00421">
    <property type="entry name" value="THIOREDOXIN"/>
</dbReference>
<dbReference type="GO" id="GO:0005783">
    <property type="term" value="C:endoplasmic reticulum"/>
    <property type="evidence" value="ECO:0007669"/>
    <property type="project" value="TreeGrafter"/>
</dbReference>
<keyword evidence="8" id="KW-1185">Reference proteome</keyword>
<dbReference type="EMBL" id="KN818260">
    <property type="protein sequence ID" value="KIL63362.1"/>
    <property type="molecule type" value="Genomic_DNA"/>
</dbReference>
<dbReference type="OrthoDB" id="72053at2759"/>
<dbReference type="Proteomes" id="UP000054549">
    <property type="component" value="Unassembled WGS sequence"/>
</dbReference>
<dbReference type="GO" id="GO:0006457">
    <property type="term" value="P:protein folding"/>
    <property type="evidence" value="ECO:0007669"/>
    <property type="project" value="TreeGrafter"/>
</dbReference>
<keyword evidence="2 5" id="KW-0732">Signal</keyword>
<evidence type="ECO:0000256" key="4">
    <source>
        <dbReference type="SAM" id="Phobius"/>
    </source>
</evidence>
<feature type="chain" id="PRO_5002173689" description="Thioredoxin domain-containing protein" evidence="5">
    <location>
        <begin position="24"/>
        <end position="639"/>
    </location>
</feature>
<feature type="domain" description="Thioredoxin" evidence="6">
    <location>
        <begin position="157"/>
        <end position="289"/>
    </location>
</feature>
<protein>
    <recommendedName>
        <fullName evidence="6">Thioredoxin domain-containing protein</fullName>
    </recommendedName>
</protein>
<dbReference type="GO" id="GO:0003756">
    <property type="term" value="F:protein disulfide isomerase activity"/>
    <property type="evidence" value="ECO:0007669"/>
    <property type="project" value="TreeGrafter"/>
</dbReference>
<feature type="region of interest" description="Disordered" evidence="3">
    <location>
        <begin position="137"/>
        <end position="178"/>
    </location>
</feature>
<keyword evidence="4" id="KW-0472">Membrane</keyword>
<feature type="domain" description="Thioredoxin" evidence="6">
    <location>
        <begin position="14"/>
        <end position="138"/>
    </location>
</feature>